<evidence type="ECO:0000259" key="3">
    <source>
        <dbReference type="PROSITE" id="PS51371"/>
    </source>
</evidence>
<dbReference type="InterPro" id="IPR013087">
    <property type="entry name" value="Znf_C2H2_type"/>
</dbReference>
<dbReference type="InterPro" id="IPR051257">
    <property type="entry name" value="Diverse_CBS-Domain"/>
</dbReference>
<evidence type="ECO:0000256" key="2">
    <source>
        <dbReference type="PROSITE-ProRule" id="PRU00703"/>
    </source>
</evidence>
<dbReference type="AlphaFoldDB" id="A0A832ZWJ0"/>
<dbReference type="Proteomes" id="UP000608579">
    <property type="component" value="Unassembled WGS sequence"/>
</dbReference>
<dbReference type="PROSITE" id="PS51371">
    <property type="entry name" value="CBS"/>
    <property type="match status" value="2"/>
</dbReference>
<dbReference type="SUPFAM" id="SSF54631">
    <property type="entry name" value="CBS-domain pair"/>
    <property type="match status" value="1"/>
</dbReference>
<proteinExistence type="predicted"/>
<dbReference type="Gene3D" id="3.10.580.10">
    <property type="entry name" value="CBS-domain"/>
    <property type="match status" value="1"/>
</dbReference>
<evidence type="ECO:0000313" key="5">
    <source>
        <dbReference type="Proteomes" id="UP000608579"/>
    </source>
</evidence>
<dbReference type="SMART" id="SM00116">
    <property type="entry name" value="CBS"/>
    <property type="match status" value="2"/>
</dbReference>
<organism evidence="4 5">
    <name type="scientific">Caldiarchaeum subterraneum</name>
    <dbReference type="NCBI Taxonomy" id="311458"/>
    <lineage>
        <taxon>Archaea</taxon>
        <taxon>Nitrososphaerota</taxon>
        <taxon>Candidatus Caldarchaeales</taxon>
        <taxon>Candidatus Caldarchaeaceae</taxon>
        <taxon>Candidatus Caldarchaeum</taxon>
    </lineage>
</organism>
<dbReference type="InterPro" id="IPR046342">
    <property type="entry name" value="CBS_dom_sf"/>
</dbReference>
<comment type="caution">
    <text evidence="4">The sequence shown here is derived from an EMBL/GenBank/DDBJ whole genome shotgun (WGS) entry which is preliminary data.</text>
</comment>
<reference evidence="4" key="1">
    <citation type="journal article" date="2020" name="ISME J.">
        <title>Gammaproteobacteria mediating utilization of methyl-, sulfur- and petroleum organic compounds in deep ocean hydrothermal plumes.</title>
        <authorList>
            <person name="Zhou Z."/>
            <person name="Liu Y."/>
            <person name="Pan J."/>
            <person name="Cron B.R."/>
            <person name="Toner B.M."/>
            <person name="Anantharaman K."/>
            <person name="Breier J.A."/>
            <person name="Dick G.J."/>
            <person name="Li M."/>
        </authorList>
    </citation>
    <scope>NUCLEOTIDE SEQUENCE</scope>
    <source>
        <strain evidence="4">SZUA-1515</strain>
    </source>
</reference>
<feature type="domain" description="CBS" evidence="3">
    <location>
        <begin position="1"/>
        <end position="57"/>
    </location>
</feature>
<accession>A0A832ZWJ0</accession>
<feature type="domain" description="CBS" evidence="3">
    <location>
        <begin position="66"/>
        <end position="124"/>
    </location>
</feature>
<dbReference type="PANTHER" id="PTHR43080:SF2">
    <property type="entry name" value="CBS DOMAIN-CONTAINING PROTEIN"/>
    <property type="match status" value="1"/>
</dbReference>
<protein>
    <submittedName>
        <fullName evidence="4">CBS domain-containing protein</fullName>
    </submittedName>
</protein>
<dbReference type="Pfam" id="PF00571">
    <property type="entry name" value="CBS"/>
    <property type="match status" value="2"/>
</dbReference>
<dbReference type="EMBL" id="DQVM01000081">
    <property type="protein sequence ID" value="HIQ29766.1"/>
    <property type="molecule type" value="Genomic_DNA"/>
</dbReference>
<evidence type="ECO:0000313" key="4">
    <source>
        <dbReference type="EMBL" id="HIQ29766.1"/>
    </source>
</evidence>
<dbReference type="PROSITE" id="PS00028">
    <property type="entry name" value="ZINC_FINGER_C2H2_1"/>
    <property type="match status" value="1"/>
</dbReference>
<keyword evidence="1 2" id="KW-0129">CBS domain</keyword>
<evidence type="ECO:0000256" key="1">
    <source>
        <dbReference type="ARBA" id="ARBA00023122"/>
    </source>
</evidence>
<name>A0A832ZWJ0_CALS0</name>
<dbReference type="InterPro" id="IPR000644">
    <property type="entry name" value="CBS_dom"/>
</dbReference>
<dbReference type="PANTHER" id="PTHR43080">
    <property type="entry name" value="CBS DOMAIN-CONTAINING PROTEIN CBSX3, MITOCHONDRIAL"/>
    <property type="match status" value="1"/>
</dbReference>
<gene>
    <name evidence="4" type="ORF">EYH45_04295</name>
</gene>
<sequence length="164" mass="17890">MRRDFLVLDSSLPVSKAAKAMRDVGYSSALVSEEGRITGIVTERDILYKVVAEERDPREVKLGDVMSKPLITVSPETKVAEAISLMTRKGVRRLAVKKDDAIIGVLSQMTLVGDIVVRAPVMPEIELEKEVSCPYCGAVCPNTEELSKHIDLTHIGRGILSGIT</sequence>